<dbReference type="GO" id="GO:0003677">
    <property type="term" value="F:DNA binding"/>
    <property type="evidence" value="ECO:0007669"/>
    <property type="project" value="InterPro"/>
</dbReference>
<evidence type="ECO:0008006" key="6">
    <source>
        <dbReference type="Google" id="ProtNLM"/>
    </source>
</evidence>
<dbReference type="Proteomes" id="UP000250174">
    <property type="component" value="Unassembled WGS sequence"/>
</dbReference>
<dbReference type="Pfam" id="PF01076">
    <property type="entry name" value="Mob_Pre"/>
    <property type="match status" value="1"/>
</dbReference>
<dbReference type="GO" id="GO:0006310">
    <property type="term" value="P:DNA recombination"/>
    <property type="evidence" value="ECO:0007669"/>
    <property type="project" value="InterPro"/>
</dbReference>
<proteinExistence type="inferred from homology"/>
<reference evidence="4 5" key="1">
    <citation type="submission" date="2016-03" db="EMBL/GenBank/DDBJ databases">
        <title>Comparison of Bacillus endophyticus and B. anthracis characteristics using whole genome sequence analysis and microbiological techniques.</title>
        <authorList>
            <person name="Lekota K.E."/>
            <person name="Mafofo J."/>
            <person name="Rees J."/>
            <person name="Muchadeyi F.C."/>
            <person name="Madoroba E."/>
            <person name="Van Heerden H."/>
        </authorList>
    </citation>
    <scope>NUCLEOTIDE SEQUENCE [LARGE SCALE GENOMIC DNA]</scope>
    <source>
        <strain evidence="4 5">3631_10C</strain>
        <plasmid evidence="4">pBEH3</plasmid>
    </source>
</reference>
<geneLocation type="plasmid" evidence="4">
    <name>pBEH3</name>
</geneLocation>
<feature type="coiled-coil region" evidence="2">
    <location>
        <begin position="203"/>
        <end position="234"/>
    </location>
</feature>
<dbReference type="CDD" id="cd17242">
    <property type="entry name" value="MobM_relaxase"/>
    <property type="match status" value="1"/>
</dbReference>
<evidence type="ECO:0000313" key="4">
    <source>
        <dbReference type="EMBL" id="RAS80701.1"/>
    </source>
</evidence>
<feature type="coiled-coil region" evidence="2">
    <location>
        <begin position="284"/>
        <end position="325"/>
    </location>
</feature>
<feature type="compositionally biased region" description="Basic residues" evidence="3">
    <location>
        <begin position="394"/>
        <end position="403"/>
    </location>
</feature>
<accession>A0AAX1QDP7</accession>
<dbReference type="AlphaFoldDB" id="A0AAX1QDP7"/>
<evidence type="ECO:0000313" key="5">
    <source>
        <dbReference type="Proteomes" id="UP000250174"/>
    </source>
</evidence>
<feature type="region of interest" description="Disordered" evidence="3">
    <location>
        <begin position="385"/>
        <end position="410"/>
    </location>
</feature>
<keyword evidence="2" id="KW-0175">Coiled coil</keyword>
<evidence type="ECO:0000256" key="1">
    <source>
        <dbReference type="ARBA" id="ARBA00010657"/>
    </source>
</evidence>
<comment type="caution">
    <text evidence="4">The sequence shown here is derived from an EMBL/GenBank/DDBJ whole genome shotgun (WGS) entry which is preliminary data.</text>
</comment>
<dbReference type="Gene3D" id="3.30.930.30">
    <property type="match status" value="1"/>
</dbReference>
<organism evidence="4 5">
    <name type="scientific">Priestia endophytica</name>
    <dbReference type="NCBI Taxonomy" id="135735"/>
    <lineage>
        <taxon>Bacteria</taxon>
        <taxon>Bacillati</taxon>
        <taxon>Bacillota</taxon>
        <taxon>Bacilli</taxon>
        <taxon>Bacillales</taxon>
        <taxon>Bacillaceae</taxon>
        <taxon>Priestia</taxon>
    </lineage>
</organism>
<dbReference type="NCBIfam" id="NF041497">
    <property type="entry name" value="MobV"/>
    <property type="match status" value="1"/>
</dbReference>
<evidence type="ECO:0000256" key="2">
    <source>
        <dbReference type="SAM" id="Coils"/>
    </source>
</evidence>
<dbReference type="EMBL" id="LVYK01000008">
    <property type="protein sequence ID" value="RAS80701.1"/>
    <property type="molecule type" value="Genomic_DNA"/>
</dbReference>
<protein>
    <recommendedName>
        <fullName evidence="6">Plasmid recombination enzyme</fullName>
    </recommendedName>
</protein>
<name>A0AAX1QDP7_9BACI</name>
<evidence type="ECO:0000256" key="3">
    <source>
        <dbReference type="SAM" id="MobiDB-lite"/>
    </source>
</evidence>
<dbReference type="RefSeq" id="WP_113765293.1">
    <property type="nucleotide sequence ID" value="NZ_LVYK01000008.1"/>
</dbReference>
<dbReference type="InterPro" id="IPR001668">
    <property type="entry name" value="Mob_Pre"/>
</dbReference>
<sequence length="410" mass="49446">MSYAICRMQKMKRHDVKGIQFHNQRERQSQTNFDIDPERTPLNYDLLHKENINYNERVNEIIESQKTGTRKTRKDAVVVNELLITSDHDFFASLEPKEQERFFKESYTLFSQRYGEQNVAYAMVHQDEHTPHMHLGIVPMKDGKLQGKNVFNRQELQWIQDEFPKHMKQRGFNVERGEKGSDREHLTSQRFKAQQLQEQLSSIKKATEERQYERKQLEETIQDCKSRLSDLEASLDFHKKVDDVETKKEKKMGLFESDRVLVKQEDFEHIKTLAKTSEAFKKESEEYKWELRREQKKNEELKETNRALRGENVELKKENQGLKKENHLLFQTLEQLKHMYQEKVPEMKRMIGFIKAELVDKAKDKLLIRNFFKDKEEVQGAEEFLRIKEEKRKERPKKVRRRRQDQEIER</sequence>
<gene>
    <name evidence="4" type="ORF">A3864_04045</name>
</gene>
<keyword evidence="4" id="KW-0614">Plasmid</keyword>
<comment type="similarity">
    <text evidence="1">Belongs to the plasmid mobilization pre family.</text>
</comment>